<dbReference type="Proteomes" id="UP000182762">
    <property type="component" value="Unassembled WGS sequence"/>
</dbReference>
<dbReference type="GO" id="GO:0032259">
    <property type="term" value="P:methylation"/>
    <property type="evidence" value="ECO:0007669"/>
    <property type="project" value="UniProtKB-KW"/>
</dbReference>
<sequence>MSKNAFYEQVGVAMTCRSYEEYEKMFDLNLEQFKGEKVLDVAAGASSFTTSAYHKGYDAYAVDPLYNLSVEEMRKHGEEEIQEASRKLKKGARTLLWDSYKTLEEHDKIRRDSFSLFMEQYTQNEKEQRFFHGALPHLPFSDHTFSLLLCNHFLFLYEEQFNFQFHVKAMKEMIRVTKKGGEIRIYPLVGFNHEIYPYLNNLIETLENDYVEIKLLPTTFRFMPKATEMLVIYKK</sequence>
<dbReference type="GO" id="GO:0008168">
    <property type="term" value="F:methyltransferase activity"/>
    <property type="evidence" value="ECO:0007669"/>
    <property type="project" value="UniProtKB-KW"/>
</dbReference>
<evidence type="ECO:0000259" key="1">
    <source>
        <dbReference type="Pfam" id="PF08241"/>
    </source>
</evidence>
<keyword evidence="2" id="KW-0808">Transferase</keyword>
<keyword evidence="3" id="KW-1185">Reference proteome</keyword>
<reference evidence="2 3" key="1">
    <citation type="submission" date="2016-10" db="EMBL/GenBank/DDBJ databases">
        <authorList>
            <person name="Varghese N."/>
            <person name="Submissions S."/>
        </authorList>
    </citation>
    <scope>NUCLEOTIDE SEQUENCE [LARGE SCALE GENOMIC DNA]</scope>
    <source>
        <strain evidence="2 3">DSM 13796</strain>
    </source>
</reference>
<organism evidence="2 3">
    <name type="scientific">Priestia endophytica DSM 13796</name>
    <dbReference type="NCBI Taxonomy" id="1121089"/>
    <lineage>
        <taxon>Bacteria</taxon>
        <taxon>Bacillati</taxon>
        <taxon>Bacillota</taxon>
        <taxon>Bacilli</taxon>
        <taxon>Bacillales</taxon>
        <taxon>Bacillaceae</taxon>
        <taxon>Priestia</taxon>
    </lineage>
</organism>
<gene>
    <name evidence="2" type="ORF">SAMN02745910_03388</name>
</gene>
<dbReference type="InterPro" id="IPR029063">
    <property type="entry name" value="SAM-dependent_MTases_sf"/>
</dbReference>
<keyword evidence="2" id="KW-0489">Methyltransferase</keyword>
<dbReference type="SUPFAM" id="SSF53335">
    <property type="entry name" value="S-adenosyl-L-methionine-dependent methyltransferases"/>
    <property type="match status" value="1"/>
</dbReference>
<feature type="domain" description="Methyltransferase type 11" evidence="1">
    <location>
        <begin position="123"/>
        <end position="183"/>
    </location>
</feature>
<evidence type="ECO:0000313" key="3">
    <source>
        <dbReference type="Proteomes" id="UP000182762"/>
    </source>
</evidence>
<protein>
    <submittedName>
        <fullName evidence="2">Methyltransferase domain-containing protein</fullName>
    </submittedName>
</protein>
<name>A0A1I6BAW1_9BACI</name>
<comment type="caution">
    <text evidence="2">The sequence shown here is derived from an EMBL/GenBank/DDBJ whole genome shotgun (WGS) entry which is preliminary data.</text>
</comment>
<dbReference type="GeneID" id="93711993"/>
<accession>A0A1I6BAW1</accession>
<proteinExistence type="predicted"/>
<dbReference type="RefSeq" id="WP_061805739.1">
    <property type="nucleotide sequence ID" value="NZ_FOXX01000009.1"/>
</dbReference>
<dbReference type="InterPro" id="IPR013216">
    <property type="entry name" value="Methyltransf_11"/>
</dbReference>
<dbReference type="EMBL" id="FOXX01000009">
    <property type="protein sequence ID" value="SFQ78029.1"/>
    <property type="molecule type" value="Genomic_DNA"/>
</dbReference>
<evidence type="ECO:0000313" key="2">
    <source>
        <dbReference type="EMBL" id="SFQ78029.1"/>
    </source>
</evidence>
<dbReference type="Pfam" id="PF08241">
    <property type="entry name" value="Methyltransf_11"/>
    <property type="match status" value="1"/>
</dbReference>
<dbReference type="Gene3D" id="3.40.50.150">
    <property type="entry name" value="Vaccinia Virus protein VP39"/>
    <property type="match status" value="1"/>
</dbReference>